<feature type="compositionally biased region" description="Basic and acidic residues" evidence="4">
    <location>
        <begin position="28"/>
        <end position="56"/>
    </location>
</feature>
<accession>A0A645E896</accession>
<dbReference type="SUPFAM" id="SSF53807">
    <property type="entry name" value="Helical backbone' metal receptor"/>
    <property type="match status" value="1"/>
</dbReference>
<dbReference type="AlphaFoldDB" id="A0A645E896"/>
<evidence type="ECO:0008006" key="6">
    <source>
        <dbReference type="Google" id="ProtNLM"/>
    </source>
</evidence>
<dbReference type="InterPro" id="IPR050492">
    <property type="entry name" value="Bact_metal-bind_prot9"/>
</dbReference>
<protein>
    <recommendedName>
        <fullName evidence="6">High-affinity zinc uptake system binding-protein ZnuA</fullName>
    </recommendedName>
</protein>
<evidence type="ECO:0000256" key="2">
    <source>
        <dbReference type="ARBA" id="ARBA00022448"/>
    </source>
</evidence>
<evidence type="ECO:0000256" key="1">
    <source>
        <dbReference type="ARBA" id="ARBA00011028"/>
    </source>
</evidence>
<dbReference type="InterPro" id="IPR006127">
    <property type="entry name" value="ZnuA-like"/>
</dbReference>
<keyword evidence="3" id="KW-0732">Signal</keyword>
<dbReference type="GO" id="GO:0046872">
    <property type="term" value="F:metal ion binding"/>
    <property type="evidence" value="ECO:0007669"/>
    <property type="project" value="InterPro"/>
</dbReference>
<evidence type="ECO:0000256" key="3">
    <source>
        <dbReference type="ARBA" id="ARBA00022729"/>
    </source>
</evidence>
<comment type="similarity">
    <text evidence="1">Belongs to the bacterial solute-binding protein 9 family.</text>
</comment>
<name>A0A645E896_9ZZZZ</name>
<feature type="region of interest" description="Disordered" evidence="4">
    <location>
        <begin position="24"/>
        <end position="56"/>
    </location>
</feature>
<dbReference type="EMBL" id="VSSQ01043931">
    <property type="protein sequence ID" value="MPM97695.1"/>
    <property type="molecule type" value="Genomic_DNA"/>
</dbReference>
<comment type="caution">
    <text evidence="5">The sequence shown here is derived from an EMBL/GenBank/DDBJ whole genome shotgun (WGS) entry which is preliminary data.</text>
</comment>
<evidence type="ECO:0000313" key="5">
    <source>
        <dbReference type="EMBL" id="MPM97695.1"/>
    </source>
</evidence>
<sequence>MDSVLGALSNKALITVEASHGISLLEGGHTHGDDHDDHEDDHDHEAEEHDHEEGFDPHVWLNPQYAKLQLAAIRDAFSQADPAGKDYYEANYEDYAARLDALDKRFRETIEALPGRDIVVAHQAFGYLCQAYGLNQISIEGLRADSEPDPARVAEIISLAQEREIKVIFFEELISPKVAQTIADAIGAETMVLSPVEGLSSDQQAAGDDYFSVMEQNLEALSHALS</sequence>
<dbReference type="PANTHER" id="PTHR42953:SF3">
    <property type="entry name" value="HIGH-AFFINITY ZINC UPTAKE SYSTEM PROTEIN ZNUA"/>
    <property type="match status" value="1"/>
</dbReference>
<evidence type="ECO:0000256" key="4">
    <source>
        <dbReference type="SAM" id="MobiDB-lite"/>
    </source>
</evidence>
<dbReference type="PANTHER" id="PTHR42953">
    <property type="entry name" value="HIGH-AFFINITY ZINC UPTAKE SYSTEM PROTEIN ZNUA-RELATED"/>
    <property type="match status" value="1"/>
</dbReference>
<proteinExistence type="inferred from homology"/>
<dbReference type="Pfam" id="PF01297">
    <property type="entry name" value="ZnuA"/>
    <property type="match status" value="1"/>
</dbReference>
<dbReference type="Gene3D" id="3.40.50.1980">
    <property type="entry name" value="Nitrogenase molybdenum iron protein domain"/>
    <property type="match status" value="2"/>
</dbReference>
<keyword evidence="2" id="KW-0813">Transport</keyword>
<reference evidence="5" key="1">
    <citation type="submission" date="2019-08" db="EMBL/GenBank/DDBJ databases">
        <authorList>
            <person name="Kucharzyk K."/>
            <person name="Murdoch R.W."/>
            <person name="Higgins S."/>
            <person name="Loffler F."/>
        </authorList>
    </citation>
    <scope>NUCLEOTIDE SEQUENCE</scope>
</reference>
<gene>
    <name evidence="5" type="ORF">SDC9_144872</name>
</gene>
<organism evidence="5">
    <name type="scientific">bioreactor metagenome</name>
    <dbReference type="NCBI Taxonomy" id="1076179"/>
    <lineage>
        <taxon>unclassified sequences</taxon>
        <taxon>metagenomes</taxon>
        <taxon>ecological metagenomes</taxon>
    </lineage>
</organism>
<dbReference type="GO" id="GO:0030001">
    <property type="term" value="P:metal ion transport"/>
    <property type="evidence" value="ECO:0007669"/>
    <property type="project" value="InterPro"/>
</dbReference>